<evidence type="ECO:0000313" key="5">
    <source>
        <dbReference type="EMBL" id="GEU71890.1"/>
    </source>
</evidence>
<dbReference type="InterPro" id="IPR039537">
    <property type="entry name" value="Retrotran_Ty1/copia-like"/>
</dbReference>
<feature type="domain" description="Retrovirus-related Pol polyprotein from transposon TNT 1-94-like beta-barrel" evidence="4">
    <location>
        <begin position="163"/>
        <end position="235"/>
    </location>
</feature>
<sequence length="1188" mass="133668">MKCVTVPAEKPKVLSPGMYAIDVEPIPPRNRNNREVHLDYFKHLKESVATLREIVEEARVEKPLGATSASGSKPRSNTKKDRTLPAKSSIKKVEDHPRKNKSSVKQKNHVESSISYKRTVINSNSHSVCKTYNKCLMSFNHDKCGVKSLKFVKKPPVNKIILWYLDSCCSKHMMRDRSRLENFMNKFIETVRFRNDHFGAIMGYGDYVIGDSVISMVYYVEGLGHNFFSVGQFCDSDLEVAFRKQSCYVRDVNGVNLIKGNRGINLYTIFVKYMMKSSPICLLSKASKNKSWLWHHQLNHLNFGTINDIARKYLVRDLPRLKFEKDHLCSACQHGKSQKYSHKPKFENTNLEVLNTLHMDLCGPMRVQKINVKKYILFIVDDYSSSGLVPDPIPAAPYVPPTNKDLEILIQLMFDEYFETLGVKRPVPPSSAVQVLVVSAGTPSFTTIDQDAPSTSYSPSSSSSVVLPRISHQGVAAGPTIEANPFAQTDNDPFVIVFALESSSDESSSGDVSFAKSTQIYKVKLDEYGDVLKNKACKNMIIYQLDVKTAFLNGELKEVYAPRAWNNTLSRFLLDNKFSKGVVDPTDEFKISDVNDGTNVIFLRYTNGGLLKTGRGPLRDSSLPNLILREQAENGMVELYFVTTNYQLADIFTKALPRERFEFLLSRLRTKTGTPSFTTIDQDAPSTSYSPSSSSSVVLPRISHQGVAAGPTIEANPFAQTDNDPFVIVFALESSSDESSSGDVSFAKSTQIYKVKLDEYGDVLKNKACKNMIIYQLDVKTAFLNGELKEVYAPRAWNNTLSRFLLDNKFSKGVVDPTDEFKISDVNDGTNVIFLRYTNGGLLKTGRGPLRDSSLPNLILREQAENGMVELYFVTTNYQLADIFTKALPRERFEFLLSRLRTKNNMANENVPALAPTRSDDQILSFAAWFILDANLLREALEITPIDQDHPFVTPPVGDLIMDFVNQLGYPGEIHFVSRIVEEFIQAIQTFLADKANLGIPTKKGKKTKPYVIPYCRFTKLIIYYLRRIHNIHQRSGSPLNLTKDNLSLRNLKFIPKGEIDEVFGMQIPKYLITNNIKNAPYYNAYLEMVTKHDKKIATKEGGKKKAAFKADKSKKPAKGKVGKVRKGKIGFQLIDEEEQAEHKPKPQTQSEEYDIERAIQMSLGYFQAPGQAPVGSVAIREPVAEAA</sequence>
<protein>
    <submittedName>
        <fullName evidence="5">Copia protein</fullName>
    </submittedName>
</protein>
<dbReference type="GO" id="GO:0008233">
    <property type="term" value="F:peptidase activity"/>
    <property type="evidence" value="ECO:0007669"/>
    <property type="project" value="UniProtKB-KW"/>
</dbReference>
<feature type="domain" description="GAG-pre-integrase" evidence="3">
    <location>
        <begin position="277"/>
        <end position="337"/>
    </location>
</feature>
<dbReference type="AlphaFoldDB" id="A0A6L2MDW1"/>
<dbReference type="Pfam" id="PF13976">
    <property type="entry name" value="gag_pre-integrs"/>
    <property type="match status" value="1"/>
</dbReference>
<dbReference type="InterPro" id="IPR054722">
    <property type="entry name" value="PolX-like_BBD"/>
</dbReference>
<keyword evidence="1" id="KW-0378">Hydrolase</keyword>
<proteinExistence type="predicted"/>
<gene>
    <name evidence="5" type="ORF">Tci_043868</name>
</gene>
<dbReference type="PANTHER" id="PTHR42648">
    <property type="entry name" value="TRANSPOSASE, PUTATIVE-RELATED"/>
    <property type="match status" value="1"/>
</dbReference>
<dbReference type="GO" id="GO:0006508">
    <property type="term" value="P:proteolysis"/>
    <property type="evidence" value="ECO:0007669"/>
    <property type="project" value="UniProtKB-KW"/>
</dbReference>
<name>A0A6L2MDW1_TANCI</name>
<feature type="compositionally biased region" description="Basic residues" evidence="2">
    <location>
        <begin position="98"/>
        <end position="107"/>
    </location>
</feature>
<keyword evidence="1" id="KW-0645">Protease</keyword>
<organism evidence="5">
    <name type="scientific">Tanacetum cinerariifolium</name>
    <name type="common">Dalmatian daisy</name>
    <name type="synonym">Chrysanthemum cinerariifolium</name>
    <dbReference type="NCBI Taxonomy" id="118510"/>
    <lineage>
        <taxon>Eukaryota</taxon>
        <taxon>Viridiplantae</taxon>
        <taxon>Streptophyta</taxon>
        <taxon>Embryophyta</taxon>
        <taxon>Tracheophyta</taxon>
        <taxon>Spermatophyta</taxon>
        <taxon>Magnoliopsida</taxon>
        <taxon>eudicotyledons</taxon>
        <taxon>Gunneridae</taxon>
        <taxon>Pentapetalae</taxon>
        <taxon>asterids</taxon>
        <taxon>campanulids</taxon>
        <taxon>Asterales</taxon>
        <taxon>Asteraceae</taxon>
        <taxon>Asteroideae</taxon>
        <taxon>Anthemideae</taxon>
        <taxon>Anthemidinae</taxon>
        <taxon>Tanacetum</taxon>
    </lineage>
</organism>
<evidence type="ECO:0000259" key="4">
    <source>
        <dbReference type="Pfam" id="PF22936"/>
    </source>
</evidence>
<accession>A0A6L2MDW1</accession>
<feature type="region of interest" description="Disordered" evidence="2">
    <location>
        <begin position="1133"/>
        <end position="1155"/>
    </location>
</feature>
<feature type="region of interest" description="Disordered" evidence="2">
    <location>
        <begin position="63"/>
        <end position="111"/>
    </location>
</feature>
<evidence type="ECO:0000259" key="3">
    <source>
        <dbReference type="Pfam" id="PF13976"/>
    </source>
</evidence>
<evidence type="ECO:0000256" key="2">
    <source>
        <dbReference type="SAM" id="MobiDB-lite"/>
    </source>
</evidence>
<reference evidence="5" key="1">
    <citation type="journal article" date="2019" name="Sci. Rep.">
        <title>Draft genome of Tanacetum cinerariifolium, the natural source of mosquito coil.</title>
        <authorList>
            <person name="Yamashiro T."/>
            <person name="Shiraishi A."/>
            <person name="Satake H."/>
            <person name="Nakayama K."/>
        </authorList>
    </citation>
    <scope>NUCLEOTIDE SEQUENCE</scope>
</reference>
<dbReference type="Pfam" id="PF22936">
    <property type="entry name" value="Pol_BBD"/>
    <property type="match status" value="1"/>
</dbReference>
<comment type="caution">
    <text evidence="5">The sequence shown here is derived from an EMBL/GenBank/DDBJ whole genome shotgun (WGS) entry which is preliminary data.</text>
</comment>
<dbReference type="EMBL" id="BKCJ010006388">
    <property type="protein sequence ID" value="GEU71890.1"/>
    <property type="molecule type" value="Genomic_DNA"/>
</dbReference>
<dbReference type="InterPro" id="IPR025724">
    <property type="entry name" value="GAG-pre-integrase_dom"/>
</dbReference>
<evidence type="ECO:0000256" key="1">
    <source>
        <dbReference type="ARBA" id="ARBA00022670"/>
    </source>
</evidence>
<dbReference type="PANTHER" id="PTHR42648:SF18">
    <property type="entry name" value="RETROTRANSPOSON, UNCLASSIFIED-LIKE PROTEIN"/>
    <property type="match status" value="1"/>
</dbReference>